<feature type="compositionally biased region" description="Polar residues" evidence="4">
    <location>
        <begin position="302"/>
        <end position="312"/>
    </location>
</feature>
<comment type="similarity">
    <text evidence="2">Belongs to the RIX1/PELP1 family.</text>
</comment>
<sequence length="532" mass="57409">MAGPGGFLVDLNDPWLKPRLLKALVAERLPQPGGSELPPAEVASVLNAVRTHGLLSERLPGHPPDPKLAEAWRAAVNAWVERLGARRGERLESYSTWFEMILSNLQGPSSLQLVTAISCTSMSDLFVRLAKFVNLKKEASSFAGRVVEPVLLLINENASVVDEAIDLLMTVIKLYPSSVNRHYSKVESSIAGMVLSTKVNGKSSEKFAGALASLPSIRVSEDSWSLMIRKILIAINSLLDDAFIGLEEGTSLHLLEAVVSNSVADLNDGSENDMTMSSTHPSKVTTESASKSYSKKRKHDPQMQNSVYSASEKTAKSPRKKKGKLEIGTKLAEFCSHALLALDVLTHPRALSLERAAPSGPGLNYGAAEAAVFGAERYKLSSSGDLPQAMEVEDMYDDWLASKDDEPIEAQLNGDAVGINNTAAMGSNHDRQLTPITEDPKINPPKITDAVRDVQASNKSDAKMVDAATGETVPLNMLDNPSSSDAVSTPVYTSNSDPQNHVISSSPEQKPTYGISHLENKKSCCRRIIEQA</sequence>
<feature type="region of interest" description="Disordered" evidence="4">
    <location>
        <begin position="269"/>
        <end position="322"/>
    </location>
</feature>
<keyword evidence="7" id="KW-1185">Reference proteome</keyword>
<proteinExistence type="inferred from homology"/>
<evidence type="ECO:0000256" key="1">
    <source>
        <dbReference type="ARBA" id="ARBA00004123"/>
    </source>
</evidence>
<evidence type="ECO:0000256" key="4">
    <source>
        <dbReference type="SAM" id="MobiDB-lite"/>
    </source>
</evidence>
<evidence type="ECO:0000313" key="6">
    <source>
        <dbReference type="EMBL" id="GJM90975.1"/>
    </source>
</evidence>
<evidence type="ECO:0000256" key="3">
    <source>
        <dbReference type="ARBA" id="ARBA00023242"/>
    </source>
</evidence>
<protein>
    <recommendedName>
        <fullName evidence="5">Pre-rRNA-processing protein RIX1 N-terminal domain-containing protein</fullName>
    </recommendedName>
</protein>
<evidence type="ECO:0000313" key="7">
    <source>
        <dbReference type="Proteomes" id="UP001054889"/>
    </source>
</evidence>
<keyword evidence="3" id="KW-0539">Nucleus</keyword>
<dbReference type="GO" id="GO:0006364">
    <property type="term" value="P:rRNA processing"/>
    <property type="evidence" value="ECO:0007669"/>
    <property type="project" value="TreeGrafter"/>
</dbReference>
<reference evidence="6" key="2">
    <citation type="submission" date="2021-12" db="EMBL/GenBank/DDBJ databases">
        <title>Resequencing data analysis of finger millet.</title>
        <authorList>
            <person name="Hatakeyama M."/>
            <person name="Aluri S."/>
            <person name="Balachadran M.T."/>
            <person name="Sivarajan S.R."/>
            <person name="Poveda L."/>
            <person name="Shimizu-Inatsugi R."/>
            <person name="Schlapbach R."/>
            <person name="Sreeman S.M."/>
            <person name="Shimizu K.K."/>
        </authorList>
    </citation>
    <scope>NUCLEOTIDE SEQUENCE</scope>
</reference>
<accession>A0AAV5BXD1</accession>
<comment type="caution">
    <text evidence="6">The sequence shown here is derived from an EMBL/GenBank/DDBJ whole genome shotgun (WGS) entry which is preliminary data.</text>
</comment>
<feature type="compositionally biased region" description="Polar residues" evidence="4">
    <location>
        <begin position="479"/>
        <end position="509"/>
    </location>
</feature>
<feature type="domain" description="Pre-rRNA-processing protein RIX1 N-terminal" evidence="5">
    <location>
        <begin position="91"/>
        <end position="199"/>
    </location>
</feature>
<dbReference type="InterPro" id="IPR012583">
    <property type="entry name" value="RIX1_N"/>
</dbReference>
<dbReference type="GO" id="GO:0005634">
    <property type="term" value="C:nucleus"/>
    <property type="evidence" value="ECO:0007669"/>
    <property type="project" value="UniProtKB-SubCell"/>
</dbReference>
<evidence type="ECO:0000256" key="2">
    <source>
        <dbReference type="ARBA" id="ARBA00010511"/>
    </source>
</evidence>
<dbReference type="PANTHER" id="PTHR34105">
    <property type="entry name" value="PROLINE-, GLUTAMIC ACID- AND LEUCINE-RICH PROTEIN 1"/>
    <property type="match status" value="1"/>
</dbReference>
<feature type="region of interest" description="Disordered" evidence="4">
    <location>
        <begin position="426"/>
        <end position="446"/>
    </location>
</feature>
<evidence type="ECO:0000259" key="5">
    <source>
        <dbReference type="Pfam" id="PF08167"/>
    </source>
</evidence>
<dbReference type="AlphaFoldDB" id="A0AAV5BXD1"/>
<name>A0AAV5BXD1_ELECO</name>
<feature type="compositionally biased region" description="Polar residues" evidence="4">
    <location>
        <begin position="272"/>
        <end position="292"/>
    </location>
</feature>
<dbReference type="PANTHER" id="PTHR34105:SF1">
    <property type="entry name" value="PROLINE-, GLUTAMIC ACID- AND LEUCINE-RICH PROTEIN 1"/>
    <property type="match status" value="1"/>
</dbReference>
<dbReference type="Pfam" id="PF08167">
    <property type="entry name" value="RIX1"/>
    <property type="match status" value="1"/>
</dbReference>
<feature type="region of interest" description="Disordered" evidence="4">
    <location>
        <begin position="473"/>
        <end position="515"/>
    </location>
</feature>
<reference evidence="6" key="1">
    <citation type="journal article" date="2018" name="DNA Res.">
        <title>Multiple hybrid de novo genome assembly of finger millet, an orphan allotetraploid crop.</title>
        <authorList>
            <person name="Hatakeyama M."/>
            <person name="Aluri S."/>
            <person name="Balachadran M.T."/>
            <person name="Sivarajan S.R."/>
            <person name="Patrignani A."/>
            <person name="Gruter S."/>
            <person name="Poveda L."/>
            <person name="Shimizu-Inatsugi R."/>
            <person name="Baeten J."/>
            <person name="Francoijs K.J."/>
            <person name="Nataraja K.N."/>
            <person name="Reddy Y.A.N."/>
            <person name="Phadnis S."/>
            <person name="Ravikumar R.L."/>
            <person name="Schlapbach R."/>
            <person name="Sreeman S.M."/>
            <person name="Shimizu K.K."/>
        </authorList>
    </citation>
    <scope>NUCLEOTIDE SEQUENCE</scope>
</reference>
<dbReference type="Proteomes" id="UP001054889">
    <property type="component" value="Unassembled WGS sequence"/>
</dbReference>
<organism evidence="6 7">
    <name type="scientific">Eleusine coracana subsp. coracana</name>
    <dbReference type="NCBI Taxonomy" id="191504"/>
    <lineage>
        <taxon>Eukaryota</taxon>
        <taxon>Viridiplantae</taxon>
        <taxon>Streptophyta</taxon>
        <taxon>Embryophyta</taxon>
        <taxon>Tracheophyta</taxon>
        <taxon>Spermatophyta</taxon>
        <taxon>Magnoliopsida</taxon>
        <taxon>Liliopsida</taxon>
        <taxon>Poales</taxon>
        <taxon>Poaceae</taxon>
        <taxon>PACMAD clade</taxon>
        <taxon>Chloridoideae</taxon>
        <taxon>Cynodonteae</taxon>
        <taxon>Eleusininae</taxon>
        <taxon>Eleusine</taxon>
    </lineage>
</organism>
<gene>
    <name evidence="6" type="primary">ga07306</name>
    <name evidence="6" type="ORF">PR202_ga07306</name>
</gene>
<dbReference type="EMBL" id="BQKI01000003">
    <property type="protein sequence ID" value="GJM90975.1"/>
    <property type="molecule type" value="Genomic_DNA"/>
</dbReference>
<comment type="subcellular location">
    <subcellularLocation>
        <location evidence="1">Nucleus</location>
    </subcellularLocation>
</comment>